<name>A0A1H1KS31_9MICO</name>
<accession>A0A1H1KS31</accession>
<keyword evidence="2" id="KW-1185">Reference proteome</keyword>
<reference evidence="2" key="1">
    <citation type="submission" date="2016-10" db="EMBL/GenBank/DDBJ databases">
        <authorList>
            <person name="Varghese N."/>
            <person name="Submissions S."/>
        </authorList>
    </citation>
    <scope>NUCLEOTIDE SEQUENCE [LARGE SCALE GENOMIC DNA]</scope>
    <source>
        <strain evidence="2">DSM 22965</strain>
    </source>
</reference>
<dbReference type="GO" id="GO:0003677">
    <property type="term" value="F:DNA binding"/>
    <property type="evidence" value="ECO:0007669"/>
    <property type="project" value="InterPro"/>
</dbReference>
<dbReference type="EMBL" id="LT629734">
    <property type="protein sequence ID" value="SDR65161.1"/>
    <property type="molecule type" value="Genomic_DNA"/>
</dbReference>
<dbReference type="Proteomes" id="UP000199649">
    <property type="component" value="Chromosome I"/>
</dbReference>
<dbReference type="AlphaFoldDB" id="A0A1H1KS31"/>
<gene>
    <name evidence="1" type="ORF">SAMN04489719_0026</name>
</gene>
<evidence type="ECO:0000313" key="2">
    <source>
        <dbReference type="Proteomes" id="UP000199649"/>
    </source>
</evidence>
<organism evidence="1 2">
    <name type="scientific">Agrococcus carbonis</name>
    <dbReference type="NCBI Taxonomy" id="684552"/>
    <lineage>
        <taxon>Bacteria</taxon>
        <taxon>Bacillati</taxon>
        <taxon>Actinomycetota</taxon>
        <taxon>Actinomycetes</taxon>
        <taxon>Micrococcales</taxon>
        <taxon>Microbacteriaceae</taxon>
        <taxon>Agrococcus</taxon>
    </lineage>
</organism>
<sequence length="551" mass="61376">MFMCWRCRAVPVPDVCTRCGTEAECRFQGTDRATCLACYAAARMDTCTRCGSRGECKFAATDKAICLPCDRRPEPCSLCARLTVPRARDADGAPICWACVPQNIERCINCALPKRVNARTTVGPLCLSCSTNSPLMHRDCKRCGTRARLHLRKWCSRCYADDKLYRLLPDELIAARPALARLRERCLAADARRTLRAFRRNTTTAKLALALSRTDTLSHELLDSLGSLDEVAPVRSLLVENELLPPRDEHLVRFERWCAETAAGITNAAHRRAFERFARWRPLRQLHEQDRPVTPGQTSGRRDELRQVLSLLAWLTDRSESITQLDQARLDLWLSTGTTRRVRTAAFLRWAARNQLCPRLRVPPQRKSTLTPTGSSVEERWELLERLLHERAIDPRTRLAGVLVLLYGTRVVQLRRLRVTDITGEAGRVAIRLGADPLDLHGAIGELAVEARGHREAPRLLSDAGEDDWLFPGQYHGTSISTDALTDRLNAVGVRVRAARTGAVVSLVQELPAPVVARLTGLSTATSWAQAVAVSDGRYAARTGLFDDGGP</sequence>
<dbReference type="InterPro" id="IPR011010">
    <property type="entry name" value="DNA_brk_join_enz"/>
</dbReference>
<dbReference type="SUPFAM" id="SSF56349">
    <property type="entry name" value="DNA breaking-rejoining enzymes"/>
    <property type="match status" value="1"/>
</dbReference>
<protein>
    <submittedName>
        <fullName evidence="1">Site-specific recombinase XerD</fullName>
    </submittedName>
</protein>
<dbReference type="STRING" id="684552.SAMN04489719_0026"/>
<evidence type="ECO:0000313" key="1">
    <source>
        <dbReference type="EMBL" id="SDR65161.1"/>
    </source>
</evidence>
<proteinExistence type="predicted"/>